<reference evidence="1 2" key="1">
    <citation type="journal article" date="2019" name="Nat. Med.">
        <title>A library of human gut bacterial isolates paired with longitudinal multiomics data enables mechanistic microbiome research.</title>
        <authorList>
            <person name="Poyet M."/>
            <person name="Groussin M."/>
            <person name="Gibbons S.M."/>
            <person name="Avila-Pacheco J."/>
            <person name="Jiang X."/>
            <person name="Kearney S.M."/>
            <person name="Perrotta A.R."/>
            <person name="Berdy B."/>
            <person name="Zhao S."/>
            <person name="Lieberman T.D."/>
            <person name="Swanson P.K."/>
            <person name="Smith M."/>
            <person name="Roesemann S."/>
            <person name="Alexander J.E."/>
            <person name="Rich S.A."/>
            <person name="Livny J."/>
            <person name="Vlamakis H."/>
            <person name="Clish C."/>
            <person name="Bullock K."/>
            <person name="Deik A."/>
            <person name="Scott J."/>
            <person name="Pierce K.A."/>
            <person name="Xavier R.J."/>
            <person name="Alm E.J."/>
        </authorList>
    </citation>
    <scope>NUCLEOTIDE SEQUENCE [LARGE SCALE GENOMIC DNA]</scope>
    <source>
        <strain evidence="1 2">BIOML-A5</strain>
    </source>
</reference>
<dbReference type="Gene3D" id="1.10.443.10">
    <property type="entry name" value="Intergrase catalytic core"/>
    <property type="match status" value="1"/>
</dbReference>
<dbReference type="GO" id="GO:0003677">
    <property type="term" value="F:DNA binding"/>
    <property type="evidence" value="ECO:0007669"/>
    <property type="project" value="InterPro"/>
</dbReference>
<proteinExistence type="predicted"/>
<dbReference type="GO" id="GO:0015074">
    <property type="term" value="P:DNA integration"/>
    <property type="evidence" value="ECO:0007669"/>
    <property type="project" value="InterPro"/>
</dbReference>
<dbReference type="Proteomes" id="UP000465607">
    <property type="component" value="Unassembled WGS sequence"/>
</dbReference>
<dbReference type="RefSeq" id="WP_154268056.1">
    <property type="nucleotide sequence ID" value="NZ_WKQO01000001.1"/>
</dbReference>
<evidence type="ECO:0000313" key="2">
    <source>
        <dbReference type="Proteomes" id="UP000465607"/>
    </source>
</evidence>
<protein>
    <submittedName>
        <fullName evidence="1">Uncharacterized protein</fullName>
    </submittedName>
</protein>
<comment type="caution">
    <text evidence="1">The sequence shown here is derived from an EMBL/GenBank/DDBJ whole genome shotgun (WGS) entry which is preliminary data.</text>
</comment>
<dbReference type="InterPro" id="IPR013762">
    <property type="entry name" value="Integrase-like_cat_sf"/>
</dbReference>
<sequence length="563" mass="66483">MVSTAAEKLYVERSGMAHIDNSGIEKAKKRFEAFKKNGVIGECRFEDNKWPMTDEYSKMNMRFYVNPFTYKRFYERMLGIDTDAFINCMKVYVVFALGENALGSLINIVRDIKHVIRTNFKDHDAFDNMISLKMPARTKEFFRKLPEPADEEEYKILLTEIDRIIEYQDDFYSSEPRELASFDSYLLFNDILNDYWKSDITEEERMFFYPLYLWWKITGVIPLRPREFILTPRKCLEKKKDGFYITLRRNKIKGSGRDITYKISGDYITVQYKIPDSLAENIQTYLDYTACYESTQLHTLFITDTHYRHWERKKSKINRYFTYTNMKCVLKYFYNDVISGKYHLKIIDDRNLKHLNKGEIQRLHLGDTRHLALINIIADGGTPVLAMMLAGHDDINMASHYYSNITSLIECRTYAQYRKVLQGEVTYTLSNTGNLPVNALSYISLCDGNRCYSEKYINRDYSDCRKVIGPKGEMGYCPCCRYYRKNKAEDYFKDDEVYKRNIMDDCKHLEKVISLARKMNGSSEDIMQTFLRIKSDAYDYEQFLKERSEKGGTSYGKTKEDGR</sequence>
<name>A0A7X2M873_9FIRM</name>
<dbReference type="EMBL" id="WKQV01000001">
    <property type="protein sequence ID" value="MSD25832.1"/>
    <property type="molecule type" value="Genomic_DNA"/>
</dbReference>
<accession>A0A7X2M873</accession>
<gene>
    <name evidence="1" type="ORF">GKE44_01275</name>
</gene>
<dbReference type="GO" id="GO:0006310">
    <property type="term" value="P:DNA recombination"/>
    <property type="evidence" value="ECO:0007669"/>
    <property type="project" value="InterPro"/>
</dbReference>
<dbReference type="AlphaFoldDB" id="A0A7X2M873"/>
<evidence type="ECO:0000313" key="1">
    <source>
        <dbReference type="EMBL" id="MSD25832.1"/>
    </source>
</evidence>
<organism evidence="1 2">
    <name type="scientific">Agathobacter rectalis</name>
    <dbReference type="NCBI Taxonomy" id="39491"/>
    <lineage>
        <taxon>Bacteria</taxon>
        <taxon>Bacillati</taxon>
        <taxon>Bacillota</taxon>
        <taxon>Clostridia</taxon>
        <taxon>Lachnospirales</taxon>
        <taxon>Lachnospiraceae</taxon>
        <taxon>Agathobacter</taxon>
    </lineage>
</organism>